<evidence type="ECO:0000256" key="1">
    <source>
        <dbReference type="SAM" id="Phobius"/>
    </source>
</evidence>
<keyword evidence="3" id="KW-1185">Reference proteome</keyword>
<evidence type="ECO:0000313" key="3">
    <source>
        <dbReference type="Proteomes" id="UP000008225"/>
    </source>
</evidence>
<feature type="transmembrane region" description="Helical" evidence="1">
    <location>
        <begin position="12"/>
        <end position="35"/>
    </location>
</feature>
<dbReference type="GeneTree" id="ENSGT00940000161627"/>
<organism evidence="2 3">
    <name type="scientific">Callithrix jacchus</name>
    <name type="common">White-tufted-ear marmoset</name>
    <name type="synonym">Simia Jacchus</name>
    <dbReference type="NCBI Taxonomy" id="9483"/>
    <lineage>
        <taxon>Eukaryota</taxon>
        <taxon>Metazoa</taxon>
        <taxon>Chordata</taxon>
        <taxon>Craniata</taxon>
        <taxon>Vertebrata</taxon>
        <taxon>Euteleostomi</taxon>
        <taxon>Mammalia</taxon>
        <taxon>Eutheria</taxon>
        <taxon>Euarchontoglires</taxon>
        <taxon>Primates</taxon>
        <taxon>Haplorrhini</taxon>
        <taxon>Platyrrhini</taxon>
        <taxon>Cebidae</taxon>
        <taxon>Callitrichinae</taxon>
        <taxon>Callithrix</taxon>
        <taxon>Callithrix</taxon>
    </lineage>
</organism>
<reference evidence="2" key="3">
    <citation type="submission" date="2025-09" db="UniProtKB">
        <authorList>
            <consortium name="Ensembl"/>
        </authorList>
    </citation>
    <scope>IDENTIFICATION</scope>
</reference>
<keyword evidence="1" id="KW-0812">Transmembrane</keyword>
<sequence length="107" mass="12522">MPSFLRVFIMKAYLILLKAVSFEMTMWFLFFFFFFELESHSVTQAGMQWHDLGSLDPLPPWFKQFCLSLLSSWNHRHAPPCPANHFVFLVETGFHHIGQAGPKLMTL</sequence>
<evidence type="ECO:0000313" key="2">
    <source>
        <dbReference type="Ensembl" id="ENSCJAP00000090526.1"/>
    </source>
</evidence>
<dbReference type="AlphaFoldDB" id="A0A8I3WVX3"/>
<reference evidence="2 3" key="1">
    <citation type="submission" date="2009-03" db="EMBL/GenBank/DDBJ databases">
        <authorList>
            <person name="Warren W."/>
            <person name="Ye L."/>
            <person name="Minx P."/>
            <person name="Worley K."/>
            <person name="Gibbs R."/>
            <person name="Wilson R.K."/>
        </authorList>
    </citation>
    <scope>NUCLEOTIDE SEQUENCE [LARGE SCALE GENOMIC DNA]</scope>
</reference>
<name>A0A8I3WVX3_CALJA</name>
<dbReference type="Proteomes" id="UP000008225">
    <property type="component" value="Chromosome 15"/>
</dbReference>
<dbReference type="Ensembl" id="ENSCJAT00000139881.1">
    <property type="protein sequence ID" value="ENSCJAP00000090526.1"/>
    <property type="gene ID" value="ENSCJAG00000079921.1"/>
</dbReference>
<dbReference type="PANTHER" id="PTHR46254:SF3">
    <property type="entry name" value="SECRETED PROTEIN"/>
    <property type="match status" value="1"/>
</dbReference>
<dbReference type="PANTHER" id="PTHR46254">
    <property type="entry name" value="PROTEIN GVQW1-RELATED"/>
    <property type="match status" value="1"/>
</dbReference>
<protein>
    <submittedName>
        <fullName evidence="2">Uncharacterized protein</fullName>
    </submittedName>
</protein>
<reference evidence="2" key="2">
    <citation type="submission" date="2025-08" db="UniProtKB">
        <authorList>
            <consortium name="Ensembl"/>
        </authorList>
    </citation>
    <scope>IDENTIFICATION</scope>
</reference>
<proteinExistence type="predicted"/>
<accession>A0A8I3WVX3</accession>
<keyword evidence="1" id="KW-0472">Membrane</keyword>
<keyword evidence="1" id="KW-1133">Transmembrane helix</keyword>